<evidence type="ECO:0000313" key="8">
    <source>
        <dbReference type="EMBL" id="RDW82851.1"/>
    </source>
</evidence>
<keyword evidence="9" id="KW-1185">Reference proteome</keyword>
<dbReference type="SUPFAM" id="SSF57701">
    <property type="entry name" value="Zn2/Cys6 DNA-binding domain"/>
    <property type="match status" value="1"/>
</dbReference>
<dbReference type="STRING" id="1849047.A0A3D8S9P3"/>
<keyword evidence="2" id="KW-0862">Zinc</keyword>
<keyword evidence="5" id="KW-0804">Transcription</keyword>
<accession>A0A3D8S9P3</accession>
<evidence type="ECO:0000256" key="3">
    <source>
        <dbReference type="ARBA" id="ARBA00023015"/>
    </source>
</evidence>
<evidence type="ECO:0000313" key="9">
    <source>
        <dbReference type="Proteomes" id="UP000256645"/>
    </source>
</evidence>
<dbReference type="GO" id="GO:0000981">
    <property type="term" value="F:DNA-binding transcription factor activity, RNA polymerase II-specific"/>
    <property type="evidence" value="ECO:0007669"/>
    <property type="project" value="InterPro"/>
</dbReference>
<proteinExistence type="predicted"/>
<protein>
    <recommendedName>
        <fullName evidence="7">Zn(2)-C6 fungal-type domain-containing protein</fullName>
    </recommendedName>
</protein>
<dbReference type="Gene3D" id="4.10.240.10">
    <property type="entry name" value="Zn(2)-C6 fungal-type DNA-binding domain"/>
    <property type="match status" value="1"/>
</dbReference>
<feature type="domain" description="Zn(2)-C6 fungal-type" evidence="7">
    <location>
        <begin position="17"/>
        <end position="47"/>
    </location>
</feature>
<dbReference type="Pfam" id="PF00172">
    <property type="entry name" value="Zn_clus"/>
    <property type="match status" value="1"/>
</dbReference>
<dbReference type="PANTHER" id="PTHR36206">
    <property type="entry name" value="ASPERCRYPTIN BIOSYNTHESIS CLUSTER-SPECIFIC TRANSCRIPTION REGULATOR ATNN-RELATED"/>
    <property type="match status" value="1"/>
</dbReference>
<dbReference type="Proteomes" id="UP000256645">
    <property type="component" value="Unassembled WGS sequence"/>
</dbReference>
<dbReference type="InterPro" id="IPR052360">
    <property type="entry name" value="Transcr_Regulatory_Proteins"/>
</dbReference>
<dbReference type="SMART" id="SM00066">
    <property type="entry name" value="GAL4"/>
    <property type="match status" value="1"/>
</dbReference>
<evidence type="ECO:0000256" key="6">
    <source>
        <dbReference type="ARBA" id="ARBA00023242"/>
    </source>
</evidence>
<dbReference type="PANTHER" id="PTHR36206:SF4">
    <property type="entry name" value="HYPOTHETICAL CONSERVED PROTEIN (EUROFUNG)-RELATED"/>
    <property type="match status" value="1"/>
</dbReference>
<keyword evidence="6" id="KW-0539">Nucleus</keyword>
<dbReference type="PROSITE" id="PS00463">
    <property type="entry name" value="ZN2_CY6_FUNGAL_1"/>
    <property type="match status" value="1"/>
</dbReference>
<evidence type="ECO:0000256" key="2">
    <source>
        <dbReference type="ARBA" id="ARBA00022833"/>
    </source>
</evidence>
<sequence>MERSKQSRQGKPKVRTGCSTCKLRRVKCDETKPSCRRCQIASRECSYRRPPSPAAHHHHHAFVPIRRRPAGLQPPPASEPAHVAPAQLSPLAVYVPSAAIHGDSNERRYFHLFVHQVSRDLSGYFATPFWTRLVLQECHREPAVRLEICALSALYKASASPPAERDAHYRYALTQQSKALWCFRKVLPKGSVRLALIASLLFTSFQSLQGDVETAAQQISCSIRLLNEWKSSSGHGEHRVGAVSSGQDSANVDPDFFGMIERLELPLLSFIAINPILEYAFEEVKEPTEIRMMPLPDRFLRVQEALPSAIQFCKFCLQHMRIGNAHKSSPPSTAFHHILIRNQKTLLTFSSRWKLAFAPVLKVVNLRATNFDSIGALIFDIYVHVFESIVVTSLATDEMVYDAYYDTFRRIVNSSRDVIQKGHDLRRATSQRNDKDGPGAYGCDDRGVEIPTLQLYLGVIPSLFYVATRCREPLIRRDAINLLRKWKVRNGIWDSTQAALVAEWVLNLEEAHMNLYLTNFRVPEGSTALVQEEWRVKMHTLKWTVDSITKNINVECFQGAGKNITRRKATFRYE</sequence>
<reference evidence="8 9" key="1">
    <citation type="journal article" date="2018" name="IMA Fungus">
        <title>IMA Genome-F 9: Draft genome sequence of Annulohypoxylon stygium, Aspergillus mulundensis, Berkeleyomyces basicola (syn. Thielaviopsis basicola), Ceratocystis smalleyi, two Cercospora beticola strains, Coleophoma cylindrospora, Fusarium fracticaudum, Phialophora cf. hyalina, and Morchella septimelata.</title>
        <authorList>
            <person name="Wingfield B.D."/>
            <person name="Bills G.F."/>
            <person name="Dong Y."/>
            <person name="Huang W."/>
            <person name="Nel W.J."/>
            <person name="Swalarsk-Parry B.S."/>
            <person name="Vaghefi N."/>
            <person name="Wilken P.M."/>
            <person name="An Z."/>
            <person name="de Beer Z.W."/>
            <person name="De Vos L."/>
            <person name="Chen L."/>
            <person name="Duong T.A."/>
            <person name="Gao Y."/>
            <person name="Hammerbacher A."/>
            <person name="Kikkert J.R."/>
            <person name="Li Y."/>
            <person name="Li H."/>
            <person name="Li K."/>
            <person name="Li Q."/>
            <person name="Liu X."/>
            <person name="Ma X."/>
            <person name="Naidoo K."/>
            <person name="Pethybridge S.J."/>
            <person name="Sun J."/>
            <person name="Steenkamp E.T."/>
            <person name="van der Nest M.A."/>
            <person name="van Wyk S."/>
            <person name="Wingfield M.J."/>
            <person name="Xiong C."/>
            <person name="Yue Q."/>
            <person name="Zhang X."/>
        </authorList>
    </citation>
    <scope>NUCLEOTIDE SEQUENCE [LARGE SCALE GENOMIC DNA]</scope>
    <source>
        <strain evidence="8 9">BP6252</strain>
    </source>
</reference>
<evidence type="ECO:0000256" key="1">
    <source>
        <dbReference type="ARBA" id="ARBA00022723"/>
    </source>
</evidence>
<name>A0A3D8S9P3_9HELO</name>
<dbReference type="CDD" id="cd00067">
    <property type="entry name" value="GAL4"/>
    <property type="match status" value="1"/>
</dbReference>
<evidence type="ECO:0000259" key="7">
    <source>
        <dbReference type="PROSITE" id="PS50048"/>
    </source>
</evidence>
<keyword evidence="4" id="KW-0238">DNA-binding</keyword>
<gene>
    <name evidence="8" type="ORF">BP6252_03963</name>
</gene>
<organism evidence="8 9">
    <name type="scientific">Coleophoma cylindrospora</name>
    <dbReference type="NCBI Taxonomy" id="1849047"/>
    <lineage>
        <taxon>Eukaryota</taxon>
        <taxon>Fungi</taxon>
        <taxon>Dikarya</taxon>
        <taxon>Ascomycota</taxon>
        <taxon>Pezizomycotina</taxon>
        <taxon>Leotiomycetes</taxon>
        <taxon>Helotiales</taxon>
        <taxon>Dermateaceae</taxon>
        <taxon>Coleophoma</taxon>
    </lineage>
</organism>
<keyword evidence="3" id="KW-0805">Transcription regulation</keyword>
<dbReference type="GO" id="GO:0008270">
    <property type="term" value="F:zinc ion binding"/>
    <property type="evidence" value="ECO:0007669"/>
    <property type="project" value="InterPro"/>
</dbReference>
<dbReference type="OrthoDB" id="2593732at2759"/>
<dbReference type="PROSITE" id="PS50048">
    <property type="entry name" value="ZN2_CY6_FUNGAL_2"/>
    <property type="match status" value="1"/>
</dbReference>
<evidence type="ECO:0000256" key="5">
    <source>
        <dbReference type="ARBA" id="ARBA00023163"/>
    </source>
</evidence>
<dbReference type="InterPro" id="IPR036864">
    <property type="entry name" value="Zn2-C6_fun-type_DNA-bd_sf"/>
</dbReference>
<evidence type="ECO:0000256" key="4">
    <source>
        <dbReference type="ARBA" id="ARBA00023125"/>
    </source>
</evidence>
<dbReference type="AlphaFoldDB" id="A0A3D8S9P3"/>
<comment type="caution">
    <text evidence="8">The sequence shown here is derived from an EMBL/GenBank/DDBJ whole genome shotgun (WGS) entry which is preliminary data.</text>
</comment>
<keyword evidence="1" id="KW-0479">Metal-binding</keyword>
<dbReference type="InterPro" id="IPR001138">
    <property type="entry name" value="Zn2Cys6_DnaBD"/>
</dbReference>
<dbReference type="EMBL" id="PDLM01000003">
    <property type="protein sequence ID" value="RDW82851.1"/>
    <property type="molecule type" value="Genomic_DNA"/>
</dbReference>
<dbReference type="GO" id="GO:0003677">
    <property type="term" value="F:DNA binding"/>
    <property type="evidence" value="ECO:0007669"/>
    <property type="project" value="UniProtKB-KW"/>
</dbReference>